<evidence type="ECO:0000313" key="2">
    <source>
        <dbReference type="Proteomes" id="UP001165960"/>
    </source>
</evidence>
<name>A0ACC2SV51_9FUNG</name>
<protein>
    <submittedName>
        <fullName evidence="1">Uncharacterized protein</fullName>
    </submittedName>
</protein>
<evidence type="ECO:0000313" key="1">
    <source>
        <dbReference type="EMBL" id="KAJ9066198.1"/>
    </source>
</evidence>
<sequence length="168" mass="18959">MGTHSPTNRLRQPPTHPNRLRQEYEVEYIHSNQTHYQKPQYYVKWKGYPLEEKAVQLYLNKNNQTGGPLGEEGDGVRIENSSSLETWAQEQGLNPEPGFLWAAGPVDRRNTHPHFSEIEPLQADTERIDPCGKKRQTKEIIAPNGGFITVPNGGTDLATISVINLKST</sequence>
<organism evidence="1 2">
    <name type="scientific">Entomophthora muscae</name>
    <dbReference type="NCBI Taxonomy" id="34485"/>
    <lineage>
        <taxon>Eukaryota</taxon>
        <taxon>Fungi</taxon>
        <taxon>Fungi incertae sedis</taxon>
        <taxon>Zoopagomycota</taxon>
        <taxon>Entomophthoromycotina</taxon>
        <taxon>Entomophthoromycetes</taxon>
        <taxon>Entomophthorales</taxon>
        <taxon>Entomophthoraceae</taxon>
        <taxon>Entomophthora</taxon>
    </lineage>
</organism>
<reference evidence="1" key="1">
    <citation type="submission" date="2022-04" db="EMBL/GenBank/DDBJ databases">
        <title>Genome of the entomopathogenic fungus Entomophthora muscae.</title>
        <authorList>
            <person name="Elya C."/>
            <person name="Lovett B.R."/>
            <person name="Lee E."/>
            <person name="Macias A.M."/>
            <person name="Hajek A.E."/>
            <person name="De Bivort B.L."/>
            <person name="Kasson M.T."/>
            <person name="De Fine Licht H.H."/>
            <person name="Stajich J.E."/>
        </authorList>
    </citation>
    <scope>NUCLEOTIDE SEQUENCE</scope>
    <source>
        <strain evidence="1">Berkeley</strain>
    </source>
</reference>
<gene>
    <name evidence="1" type="ORF">DSO57_1011973</name>
</gene>
<comment type="caution">
    <text evidence="1">The sequence shown here is derived from an EMBL/GenBank/DDBJ whole genome shotgun (WGS) entry which is preliminary data.</text>
</comment>
<dbReference type="EMBL" id="QTSX02004302">
    <property type="protein sequence ID" value="KAJ9066198.1"/>
    <property type="molecule type" value="Genomic_DNA"/>
</dbReference>
<accession>A0ACC2SV51</accession>
<proteinExistence type="predicted"/>
<dbReference type="Proteomes" id="UP001165960">
    <property type="component" value="Unassembled WGS sequence"/>
</dbReference>
<keyword evidence="2" id="KW-1185">Reference proteome</keyword>